<dbReference type="PANTHER" id="PTHR43008">
    <property type="entry name" value="BENZIL REDUCTASE"/>
    <property type="match status" value="1"/>
</dbReference>
<dbReference type="Proteomes" id="UP000065151">
    <property type="component" value="Chromosome"/>
</dbReference>
<dbReference type="InterPro" id="IPR020904">
    <property type="entry name" value="Sc_DH/Rdtase_CS"/>
</dbReference>
<dbReference type="PROSITE" id="PS00061">
    <property type="entry name" value="ADH_SHORT"/>
    <property type="match status" value="1"/>
</dbReference>
<proteinExistence type="inferred from homology"/>
<evidence type="ECO:0000256" key="1">
    <source>
        <dbReference type="ARBA" id="ARBA00006484"/>
    </source>
</evidence>
<name>A0A0U3QE80_9MICC</name>
<dbReference type="InterPro" id="IPR002347">
    <property type="entry name" value="SDR_fam"/>
</dbReference>
<evidence type="ECO:0000313" key="5">
    <source>
        <dbReference type="Proteomes" id="UP000065151"/>
    </source>
</evidence>
<dbReference type="InterPro" id="IPR057326">
    <property type="entry name" value="KR_dom"/>
</dbReference>
<dbReference type="Gene3D" id="3.40.50.720">
    <property type="entry name" value="NAD(P)-binding Rossmann-like Domain"/>
    <property type="match status" value="1"/>
</dbReference>
<dbReference type="GO" id="GO:0050664">
    <property type="term" value="F:oxidoreductase activity, acting on NAD(P)H, oxygen as acceptor"/>
    <property type="evidence" value="ECO:0007669"/>
    <property type="project" value="TreeGrafter"/>
</dbReference>
<evidence type="ECO:0000256" key="2">
    <source>
        <dbReference type="ARBA" id="ARBA00023002"/>
    </source>
</evidence>
<feature type="domain" description="Ketoreductase" evidence="3">
    <location>
        <begin position="4"/>
        <end position="187"/>
    </location>
</feature>
<dbReference type="CDD" id="cd05233">
    <property type="entry name" value="SDR_c"/>
    <property type="match status" value="1"/>
</dbReference>
<accession>A0A0U3QE80</accession>
<evidence type="ECO:0000313" key="4">
    <source>
        <dbReference type="EMBL" id="ALV39835.1"/>
    </source>
</evidence>
<keyword evidence="2" id="KW-0560">Oxidoreductase</keyword>
<dbReference type="EMBL" id="CP013747">
    <property type="protein sequence ID" value="ALV39835.1"/>
    <property type="molecule type" value="Genomic_DNA"/>
</dbReference>
<sequence>MTAEAVLITGGASGIGLTCARQAAARGARVAIVDINPSAAADAVATLEGHGHLAIAADVTDADAMRSAADQFADGGSITGVVAAAGIVSRLPLLDIDVSEFRRVLDINVIGVQNTISAAGPHLIRAGALGTVVVLGSAAAFTGGGLMGNGAYATSKAALIGLVRGYARELAPHRVRVNMVAPGATETPMTDVLSDTDRDRIAGMSLLGRLSKPEEIAAAIAFLLAPDAGTITGQILHVNGGVVFG</sequence>
<gene>
    <name evidence="4" type="ORF">AU252_00535</name>
</gene>
<dbReference type="FunFam" id="3.40.50.720:FF:000084">
    <property type="entry name" value="Short-chain dehydrogenase reductase"/>
    <property type="match status" value="1"/>
</dbReference>
<dbReference type="STRING" id="121292.AU252_00535"/>
<comment type="similarity">
    <text evidence="1">Belongs to the short-chain dehydrogenases/reductases (SDR) family.</text>
</comment>
<dbReference type="AlphaFoldDB" id="A0A0U3QE80"/>
<dbReference type="PRINTS" id="PR00081">
    <property type="entry name" value="GDHRDH"/>
</dbReference>
<dbReference type="Pfam" id="PF13561">
    <property type="entry name" value="adh_short_C2"/>
    <property type="match status" value="1"/>
</dbReference>
<protein>
    <recommendedName>
        <fullName evidence="3">Ketoreductase domain-containing protein</fullName>
    </recommendedName>
</protein>
<evidence type="ECO:0000259" key="3">
    <source>
        <dbReference type="SMART" id="SM00822"/>
    </source>
</evidence>
<dbReference type="SMART" id="SM00822">
    <property type="entry name" value="PKS_KR"/>
    <property type="match status" value="1"/>
</dbReference>
<dbReference type="KEGG" id="psul:AU252_00535"/>
<organism evidence="4">
    <name type="scientific">Pseudarthrobacter sulfonivorans</name>
    <dbReference type="NCBI Taxonomy" id="121292"/>
    <lineage>
        <taxon>Bacteria</taxon>
        <taxon>Bacillati</taxon>
        <taxon>Actinomycetota</taxon>
        <taxon>Actinomycetes</taxon>
        <taxon>Micrococcales</taxon>
        <taxon>Micrococcaceae</taxon>
        <taxon>Pseudarthrobacter</taxon>
    </lineage>
</organism>
<dbReference type="PANTHER" id="PTHR43008:SF4">
    <property type="entry name" value="CHAIN DEHYDROGENASE, PUTATIVE (AFU_ORTHOLOGUE AFUA_4G08710)-RELATED"/>
    <property type="match status" value="1"/>
</dbReference>
<dbReference type="InterPro" id="IPR036291">
    <property type="entry name" value="NAD(P)-bd_dom_sf"/>
</dbReference>
<reference evidence="4 5" key="1">
    <citation type="submission" date="2015-12" db="EMBL/GenBank/DDBJ databases">
        <authorList>
            <person name="Shamseldin A."/>
            <person name="Moawad H."/>
            <person name="Abd El-Rahim W.M."/>
            <person name="Sadowsky M.J."/>
        </authorList>
    </citation>
    <scope>NUCLEOTIDE SEQUENCE [LARGE SCALE GENOMIC DNA]</scope>
    <source>
        <strain evidence="4 5">Ar51</strain>
    </source>
</reference>
<dbReference type="SUPFAM" id="SSF51735">
    <property type="entry name" value="NAD(P)-binding Rossmann-fold domains"/>
    <property type="match status" value="1"/>
</dbReference>